<keyword evidence="1" id="KW-0805">Transcription regulation</keyword>
<evidence type="ECO:0000259" key="6">
    <source>
        <dbReference type="Pfam" id="PF25583"/>
    </source>
</evidence>
<feature type="region of interest" description="Disordered" evidence="3">
    <location>
        <begin position="325"/>
        <end position="348"/>
    </location>
</feature>
<evidence type="ECO:0008006" key="9">
    <source>
        <dbReference type="Google" id="ProtNLM"/>
    </source>
</evidence>
<accession>A0A518B219</accession>
<dbReference type="GO" id="GO:0003700">
    <property type="term" value="F:DNA-binding transcription factor activity"/>
    <property type="evidence" value="ECO:0007669"/>
    <property type="project" value="InterPro"/>
</dbReference>
<organism evidence="7 8">
    <name type="scientific">Kolteria novifilia</name>
    <dbReference type="NCBI Taxonomy" id="2527975"/>
    <lineage>
        <taxon>Bacteria</taxon>
        <taxon>Pseudomonadati</taxon>
        <taxon>Planctomycetota</taxon>
        <taxon>Planctomycetia</taxon>
        <taxon>Kolteriales</taxon>
        <taxon>Kolteriaceae</taxon>
        <taxon>Kolteria</taxon>
    </lineage>
</organism>
<dbReference type="PIRSF" id="PIRSF016838">
    <property type="entry name" value="PafC"/>
    <property type="match status" value="1"/>
</dbReference>
<dbReference type="Pfam" id="PF25583">
    <property type="entry name" value="WCX"/>
    <property type="match status" value="1"/>
</dbReference>
<dbReference type="Proteomes" id="UP000317093">
    <property type="component" value="Chromosome"/>
</dbReference>
<dbReference type="PANTHER" id="PTHR34580">
    <property type="match status" value="1"/>
</dbReference>
<keyword evidence="8" id="KW-1185">Reference proteome</keyword>
<dbReference type="KEGG" id="knv:Pan216_18860"/>
<dbReference type="Gene3D" id="1.10.10.10">
    <property type="entry name" value="Winged helix-like DNA-binding domain superfamily/Winged helix DNA-binding domain"/>
    <property type="match status" value="1"/>
</dbReference>
<dbReference type="AlphaFoldDB" id="A0A518B219"/>
<dbReference type="InterPro" id="IPR051534">
    <property type="entry name" value="CBASS_pafABC_assoc_protein"/>
</dbReference>
<evidence type="ECO:0000313" key="8">
    <source>
        <dbReference type="Proteomes" id="UP000317093"/>
    </source>
</evidence>
<evidence type="ECO:0000256" key="2">
    <source>
        <dbReference type="ARBA" id="ARBA00023163"/>
    </source>
</evidence>
<dbReference type="InterPro" id="IPR026881">
    <property type="entry name" value="WYL_dom"/>
</dbReference>
<evidence type="ECO:0000259" key="4">
    <source>
        <dbReference type="Pfam" id="PF08220"/>
    </source>
</evidence>
<proteinExistence type="predicted"/>
<gene>
    <name evidence="7" type="ORF">Pan216_18860</name>
</gene>
<feature type="domain" description="WCX" evidence="6">
    <location>
        <begin position="244"/>
        <end position="321"/>
    </location>
</feature>
<sequence length="348" mass="39344">MRHAKVVRQWTLLTLLSRRRVGVSVREAATELAVGDKTIRRDLAVLLKAGFPITESTGKFNRKRWRISTSEEYPAISLQFDEALALYLGRHSLQPLAGTYFWDATQRAFRKLRASLTDDVVEHLDRLAPRLHHVLPGASDYSDKANLIDDLLVAVEDCRQVLIDYQSLRATEPVTYAVNPLGITFHQGSLYLIAHSLDHKEIRTFKVDRVGSVERTDLPFPRPDDFNLERFYEKTFGVFRGKSEVTVVVRFTGWAARHVIERTWPSCRDIGRRADGSVVATFVVNATEELKTWILGFGANARVSSPANFREDVSNELAAALNGYQTFDDPGDSRTARHRSGKTFGQEP</sequence>
<reference evidence="7 8" key="1">
    <citation type="submission" date="2019-02" db="EMBL/GenBank/DDBJ databases">
        <title>Deep-cultivation of Planctomycetes and their phenomic and genomic characterization uncovers novel biology.</title>
        <authorList>
            <person name="Wiegand S."/>
            <person name="Jogler M."/>
            <person name="Boedeker C."/>
            <person name="Pinto D."/>
            <person name="Vollmers J."/>
            <person name="Rivas-Marin E."/>
            <person name="Kohn T."/>
            <person name="Peeters S.H."/>
            <person name="Heuer A."/>
            <person name="Rast P."/>
            <person name="Oberbeckmann S."/>
            <person name="Bunk B."/>
            <person name="Jeske O."/>
            <person name="Meyerdierks A."/>
            <person name="Storesund J.E."/>
            <person name="Kallscheuer N."/>
            <person name="Luecker S."/>
            <person name="Lage O.M."/>
            <person name="Pohl T."/>
            <person name="Merkel B.J."/>
            <person name="Hornburger P."/>
            <person name="Mueller R.-W."/>
            <person name="Bruemmer F."/>
            <person name="Labrenz M."/>
            <person name="Spormann A.M."/>
            <person name="Op den Camp H."/>
            <person name="Overmann J."/>
            <person name="Amann R."/>
            <person name="Jetten M.S.M."/>
            <person name="Mascher T."/>
            <person name="Medema M.H."/>
            <person name="Devos D.P."/>
            <person name="Kaster A.-K."/>
            <person name="Ovreas L."/>
            <person name="Rohde M."/>
            <person name="Galperin M.Y."/>
            <person name="Jogler C."/>
        </authorList>
    </citation>
    <scope>NUCLEOTIDE SEQUENCE [LARGE SCALE GENOMIC DNA]</scope>
    <source>
        <strain evidence="7 8">Pan216</strain>
    </source>
</reference>
<dbReference type="InterPro" id="IPR001034">
    <property type="entry name" value="DeoR_HTH"/>
</dbReference>
<evidence type="ECO:0000256" key="1">
    <source>
        <dbReference type="ARBA" id="ARBA00023015"/>
    </source>
</evidence>
<dbReference type="Pfam" id="PF13280">
    <property type="entry name" value="WYL"/>
    <property type="match status" value="1"/>
</dbReference>
<evidence type="ECO:0000256" key="3">
    <source>
        <dbReference type="SAM" id="MobiDB-lite"/>
    </source>
</evidence>
<evidence type="ECO:0000313" key="7">
    <source>
        <dbReference type="EMBL" id="QDU61033.1"/>
    </source>
</evidence>
<name>A0A518B219_9BACT</name>
<dbReference type="InterPro" id="IPR028349">
    <property type="entry name" value="PafC-like"/>
</dbReference>
<dbReference type="PROSITE" id="PS52050">
    <property type="entry name" value="WYL"/>
    <property type="match status" value="1"/>
</dbReference>
<dbReference type="EMBL" id="CP036279">
    <property type="protein sequence ID" value="QDU61033.1"/>
    <property type="molecule type" value="Genomic_DNA"/>
</dbReference>
<dbReference type="PANTHER" id="PTHR34580:SF1">
    <property type="entry name" value="PROTEIN PAFC"/>
    <property type="match status" value="1"/>
</dbReference>
<dbReference type="InterPro" id="IPR036388">
    <property type="entry name" value="WH-like_DNA-bd_sf"/>
</dbReference>
<feature type="domain" description="HTH deoR-type" evidence="4">
    <location>
        <begin position="8"/>
        <end position="51"/>
    </location>
</feature>
<dbReference type="Pfam" id="PF08220">
    <property type="entry name" value="HTH_DeoR"/>
    <property type="match status" value="1"/>
</dbReference>
<evidence type="ECO:0000259" key="5">
    <source>
        <dbReference type="Pfam" id="PF13280"/>
    </source>
</evidence>
<dbReference type="InterPro" id="IPR057727">
    <property type="entry name" value="WCX_dom"/>
</dbReference>
<protein>
    <recommendedName>
        <fullName evidence="9">HTH domain protein</fullName>
    </recommendedName>
</protein>
<keyword evidence="2" id="KW-0804">Transcription</keyword>
<feature type="domain" description="WYL" evidence="5">
    <location>
        <begin position="148"/>
        <end position="214"/>
    </location>
</feature>